<evidence type="ECO:0000313" key="1">
    <source>
        <dbReference type="EMBL" id="WAR26871.1"/>
    </source>
</evidence>
<keyword evidence="2" id="KW-1185">Reference proteome</keyword>
<dbReference type="EMBL" id="CP111025">
    <property type="protein sequence ID" value="WAR26871.1"/>
    <property type="molecule type" value="Genomic_DNA"/>
</dbReference>
<organism evidence="1 2">
    <name type="scientific">Mya arenaria</name>
    <name type="common">Soft-shell clam</name>
    <dbReference type="NCBI Taxonomy" id="6604"/>
    <lineage>
        <taxon>Eukaryota</taxon>
        <taxon>Metazoa</taxon>
        <taxon>Spiralia</taxon>
        <taxon>Lophotrochozoa</taxon>
        <taxon>Mollusca</taxon>
        <taxon>Bivalvia</taxon>
        <taxon>Autobranchia</taxon>
        <taxon>Heteroconchia</taxon>
        <taxon>Euheterodonta</taxon>
        <taxon>Imparidentia</taxon>
        <taxon>Neoheterodontei</taxon>
        <taxon>Myida</taxon>
        <taxon>Myoidea</taxon>
        <taxon>Myidae</taxon>
        <taxon>Mya</taxon>
    </lineage>
</organism>
<proteinExistence type="predicted"/>
<protein>
    <submittedName>
        <fullName evidence="1">Uncharacterized protein</fullName>
    </submittedName>
</protein>
<reference evidence="1" key="1">
    <citation type="submission" date="2022-11" db="EMBL/GenBank/DDBJ databases">
        <title>Centuries of genome instability and evolution in soft-shell clam transmissible cancer (bioRxiv).</title>
        <authorList>
            <person name="Hart S.F.M."/>
            <person name="Yonemitsu M.A."/>
            <person name="Giersch R.M."/>
            <person name="Beal B.F."/>
            <person name="Arriagada G."/>
            <person name="Davis B.W."/>
            <person name="Ostrander E.A."/>
            <person name="Goff S.P."/>
            <person name="Metzger M.J."/>
        </authorList>
    </citation>
    <scope>NUCLEOTIDE SEQUENCE</scope>
    <source>
        <strain evidence="1">MELC-2E11</strain>
        <tissue evidence="1">Siphon/mantle</tissue>
    </source>
</reference>
<feature type="non-terminal residue" evidence="1">
    <location>
        <position position="94"/>
    </location>
</feature>
<accession>A0ABY7G1J3</accession>
<evidence type="ECO:0000313" key="2">
    <source>
        <dbReference type="Proteomes" id="UP001164746"/>
    </source>
</evidence>
<gene>
    <name evidence="1" type="ORF">MAR_012575</name>
</gene>
<name>A0ABY7G1J3_MYAAR</name>
<sequence length="94" mass="10761">FKVQALDKKSVSSVRKCTENSSYSTINREFIKAGDFFLGKMRLNCNCHPTHTPERQHLPWCLGLEVCTVSAISDVSVEDVLYQQWKPLTEKNID</sequence>
<dbReference type="Proteomes" id="UP001164746">
    <property type="component" value="Chromosome 14"/>
</dbReference>